<feature type="compositionally biased region" description="Low complexity" evidence="1">
    <location>
        <begin position="1028"/>
        <end position="1041"/>
    </location>
</feature>
<protein>
    <submittedName>
        <fullName evidence="3">Efflux RND transporter permease subunit</fullName>
    </submittedName>
</protein>
<feature type="transmembrane region" description="Helical" evidence="2">
    <location>
        <begin position="518"/>
        <end position="541"/>
    </location>
</feature>
<dbReference type="SUPFAM" id="SSF82714">
    <property type="entry name" value="Multidrug efflux transporter AcrB TolC docking domain, DN and DC subdomains"/>
    <property type="match status" value="2"/>
</dbReference>
<sequence>MNFSAWSIRRPIPALLLFAVLTIGGLFGFNRMQIQDLPDIELPAITVGIVFPGATPTQMETEVTRKIESSLANLGMVEHISTTVIEGASETTITFRIDKDMRDAMEEVRNAVSSVRGSLPADVRDPFIARVKTSGSPILTFAVESGTMDEVDLSWFVDDTVGKALMTVSGIGSVMRHGGVRREILVELDPTRLQSMNVTVADVAQQILLVQQDAAGGYGKVGGGEQSLRSVGLVGSVADLAALPIPLGAGLHSVRLGDLASVRDGVSERRNMALLDGRGIVSFQVIKAQGTSEVTVANDIRAAVQALRDKYPAVTITEVGDTVAFTSEQYETSMRALYEGALLTVVVVWLFLRDRRATMISAIALPLSIIPTFLVMYLLDYTLNTVTLLALTLVVGVLVDDAIVEVENIVRHVRMGKTPFQAALEAADEIGMAVIATSFALVAVFLPTAFIGGVSGRIFQQFGWTTSVAVIGSLVVARLLTPMMCAYLLRAPKALPEQAHDEADEPGRLMRGYLATAAWCLAHPLKTCLAAGAFFFVSLVLSSSLPVDFIPADDSHEITINVTVPPGEDLAHTASVVEAARVASMQEPEVKSVFASIGMGAQLGGDSNGGIGDVDTGVMLLSLHEKRDRTRQQVEDALRKRLAGVHGARFSIGSGDAGERYAVVLAGDDADLLQKTAFELAREMRTLSGFGNVNTSASLLRPEIVIRRDPVRASDLGVSTLAISHVLRVATGGDIDTNLSKLNLPSRQVPIRVQLDDRSRHDLDTLSQLRVPAKTGTVPLSSVATLGIESGPSRIDRLDRSRYVTVDVELNGRPLSDAAKLVDALPAMQKLPGGVTHIAIGDLEAQQELMSHFALAILAGILSVYIVLVLLFNDFMQPGTILSALPLSVGGAFAALWMLDFGFSMPSMIGIIMLMGVVTKNSILLVDYSIMAQRDHGMPRVEAILDACRKRARPIVMTTVAMVAGMLPMAVGLQGDPSFRAPMAVVVIGGLLSSTFLSLLVVPVVYELVDGLQARIRGWFAKHPSPPGRTLAPAAAGGPRPSSDSFTQD</sequence>
<evidence type="ECO:0000256" key="2">
    <source>
        <dbReference type="SAM" id="Phobius"/>
    </source>
</evidence>
<accession>A0ABW1AUD9</accession>
<dbReference type="PANTHER" id="PTHR32063">
    <property type="match status" value="1"/>
</dbReference>
<feature type="transmembrane region" description="Helical" evidence="2">
    <location>
        <begin position="911"/>
        <end position="931"/>
    </location>
</feature>
<dbReference type="InterPro" id="IPR027463">
    <property type="entry name" value="AcrB_DN_DC_subdom"/>
</dbReference>
<feature type="transmembrane region" description="Helical" evidence="2">
    <location>
        <begin position="879"/>
        <end position="899"/>
    </location>
</feature>
<dbReference type="PRINTS" id="PR00702">
    <property type="entry name" value="ACRIFLAVINRP"/>
</dbReference>
<feature type="transmembrane region" description="Helical" evidence="2">
    <location>
        <begin position="336"/>
        <end position="352"/>
    </location>
</feature>
<dbReference type="EMBL" id="JBHSOG010000060">
    <property type="protein sequence ID" value="MFC5770769.1"/>
    <property type="molecule type" value="Genomic_DNA"/>
</dbReference>
<keyword evidence="2" id="KW-0812">Transmembrane</keyword>
<feature type="transmembrane region" description="Helical" evidence="2">
    <location>
        <begin position="430"/>
        <end position="450"/>
    </location>
</feature>
<evidence type="ECO:0000313" key="4">
    <source>
        <dbReference type="Proteomes" id="UP001595974"/>
    </source>
</evidence>
<dbReference type="InterPro" id="IPR001036">
    <property type="entry name" value="Acrflvin-R"/>
</dbReference>
<gene>
    <name evidence="3" type="ORF">ACFPTN_15425</name>
</gene>
<evidence type="ECO:0000256" key="1">
    <source>
        <dbReference type="SAM" id="MobiDB-lite"/>
    </source>
</evidence>
<dbReference type="SUPFAM" id="SSF82693">
    <property type="entry name" value="Multidrug efflux transporter AcrB pore domain, PN1, PN2, PC1 and PC2 subdomains"/>
    <property type="match status" value="3"/>
</dbReference>
<dbReference type="Gene3D" id="3.30.2090.10">
    <property type="entry name" value="Multidrug efflux transporter AcrB TolC docking domain, DN and DC subdomains"/>
    <property type="match status" value="2"/>
</dbReference>
<dbReference type="Gene3D" id="1.20.1640.10">
    <property type="entry name" value="Multidrug efflux transporter AcrB transmembrane domain"/>
    <property type="match status" value="2"/>
</dbReference>
<feature type="region of interest" description="Disordered" evidence="1">
    <location>
        <begin position="1026"/>
        <end position="1049"/>
    </location>
</feature>
<dbReference type="Pfam" id="PF00873">
    <property type="entry name" value="ACR_tran"/>
    <property type="match status" value="1"/>
</dbReference>
<feature type="transmembrane region" description="Helical" evidence="2">
    <location>
        <begin position="952"/>
        <end position="971"/>
    </location>
</feature>
<feature type="transmembrane region" description="Helical" evidence="2">
    <location>
        <begin position="983"/>
        <end position="1009"/>
    </location>
</feature>
<feature type="transmembrane region" description="Helical" evidence="2">
    <location>
        <begin position="853"/>
        <end position="872"/>
    </location>
</feature>
<dbReference type="PANTHER" id="PTHR32063:SF77">
    <property type="entry name" value="ACR FAMILY TRANSPORT PROTEIN"/>
    <property type="match status" value="1"/>
</dbReference>
<organism evidence="3 4">
    <name type="scientific">Thauera sinica</name>
    <dbReference type="NCBI Taxonomy" id="2665146"/>
    <lineage>
        <taxon>Bacteria</taxon>
        <taxon>Pseudomonadati</taxon>
        <taxon>Pseudomonadota</taxon>
        <taxon>Betaproteobacteria</taxon>
        <taxon>Rhodocyclales</taxon>
        <taxon>Zoogloeaceae</taxon>
        <taxon>Thauera</taxon>
    </lineage>
</organism>
<dbReference type="RefSeq" id="WP_096445878.1">
    <property type="nucleotide sequence ID" value="NZ_JBHSOG010000060.1"/>
</dbReference>
<name>A0ABW1AUD9_9RHOO</name>
<dbReference type="SUPFAM" id="SSF82866">
    <property type="entry name" value="Multidrug efflux transporter AcrB transmembrane domain"/>
    <property type="match status" value="2"/>
</dbReference>
<proteinExistence type="predicted"/>
<dbReference type="Gene3D" id="3.30.70.1430">
    <property type="entry name" value="Multidrug efflux transporter AcrB pore domain"/>
    <property type="match status" value="2"/>
</dbReference>
<dbReference type="Gene3D" id="3.30.70.1440">
    <property type="entry name" value="Multidrug efflux transporter AcrB pore domain"/>
    <property type="match status" value="1"/>
</dbReference>
<feature type="transmembrane region" description="Helical" evidence="2">
    <location>
        <begin position="359"/>
        <end position="379"/>
    </location>
</feature>
<feature type="transmembrane region" description="Helical" evidence="2">
    <location>
        <begin position="462"/>
        <end position="480"/>
    </location>
</feature>
<keyword evidence="2" id="KW-1133">Transmembrane helix</keyword>
<keyword evidence="2" id="KW-0472">Membrane</keyword>
<evidence type="ECO:0000313" key="3">
    <source>
        <dbReference type="EMBL" id="MFC5770769.1"/>
    </source>
</evidence>
<reference evidence="4" key="1">
    <citation type="journal article" date="2019" name="Int. J. Syst. Evol. Microbiol.">
        <title>The Global Catalogue of Microorganisms (GCM) 10K type strain sequencing project: providing services to taxonomists for standard genome sequencing and annotation.</title>
        <authorList>
            <consortium name="The Broad Institute Genomics Platform"/>
            <consortium name="The Broad Institute Genome Sequencing Center for Infectious Disease"/>
            <person name="Wu L."/>
            <person name="Ma J."/>
        </authorList>
    </citation>
    <scope>NUCLEOTIDE SEQUENCE [LARGE SCALE GENOMIC DNA]</scope>
    <source>
        <strain evidence="4">SHR3</strain>
    </source>
</reference>
<keyword evidence="4" id="KW-1185">Reference proteome</keyword>
<comment type="caution">
    <text evidence="3">The sequence shown here is derived from an EMBL/GenBank/DDBJ whole genome shotgun (WGS) entry which is preliminary data.</text>
</comment>
<dbReference type="Proteomes" id="UP001595974">
    <property type="component" value="Unassembled WGS sequence"/>
</dbReference>
<dbReference type="Gene3D" id="3.30.70.1320">
    <property type="entry name" value="Multidrug efflux transporter AcrB pore domain like"/>
    <property type="match status" value="1"/>
</dbReference>
<feature type="transmembrane region" description="Helical" evidence="2">
    <location>
        <begin position="385"/>
        <end position="410"/>
    </location>
</feature>